<proteinExistence type="predicted"/>
<evidence type="ECO:0000259" key="3">
    <source>
        <dbReference type="PROSITE" id="PS50968"/>
    </source>
</evidence>
<evidence type="ECO:0000313" key="4">
    <source>
        <dbReference type="EMBL" id="KAJ7333185.1"/>
    </source>
</evidence>
<dbReference type="GO" id="GO:0004485">
    <property type="term" value="F:methylcrotonoyl-CoA carboxylase activity"/>
    <property type="evidence" value="ECO:0007669"/>
    <property type="project" value="UniProtKB-EC"/>
</dbReference>
<evidence type="ECO:0000256" key="2">
    <source>
        <dbReference type="SAM" id="MobiDB-lite"/>
    </source>
</evidence>
<name>A0A9W9YC24_9CNID</name>
<comment type="caution">
    <text evidence="4">The sequence shown here is derived from an EMBL/GenBank/DDBJ whole genome shotgun (WGS) entry which is preliminary data.</text>
</comment>
<feature type="region of interest" description="Disordered" evidence="2">
    <location>
        <begin position="77"/>
        <end position="98"/>
    </location>
</feature>
<sequence>MEFVHVNVHVNGKGHPTFYYLPQVFVESGQSVEEGETLIIMEAMKMEHVIRAPKAGVIEKVLFSAGQSVNRHAQLVQFQEQEQEEKTEDEDEEGPEAE</sequence>
<dbReference type="FunFam" id="2.40.50.100:FF:000003">
    <property type="entry name" value="Acetyl-CoA carboxylase biotin carboxyl carrier protein"/>
    <property type="match status" value="1"/>
</dbReference>
<dbReference type="Proteomes" id="UP001163046">
    <property type="component" value="Unassembled WGS sequence"/>
</dbReference>
<dbReference type="PROSITE" id="PS50968">
    <property type="entry name" value="BIOTINYL_LIPOYL"/>
    <property type="match status" value="1"/>
</dbReference>
<keyword evidence="5" id="KW-1185">Reference proteome</keyword>
<reference evidence="4" key="1">
    <citation type="submission" date="2023-01" db="EMBL/GenBank/DDBJ databases">
        <title>Genome assembly of the deep-sea coral Lophelia pertusa.</title>
        <authorList>
            <person name="Herrera S."/>
            <person name="Cordes E."/>
        </authorList>
    </citation>
    <scope>NUCLEOTIDE SEQUENCE</scope>
    <source>
        <strain evidence="4">USNM1676648</strain>
        <tissue evidence="4">Polyp</tissue>
    </source>
</reference>
<evidence type="ECO:0000313" key="5">
    <source>
        <dbReference type="Proteomes" id="UP001163046"/>
    </source>
</evidence>
<dbReference type="InterPro" id="IPR011053">
    <property type="entry name" value="Single_hybrid_motif"/>
</dbReference>
<dbReference type="EMBL" id="MU827787">
    <property type="protein sequence ID" value="KAJ7333185.1"/>
    <property type="molecule type" value="Genomic_DNA"/>
</dbReference>
<feature type="compositionally biased region" description="Acidic residues" evidence="2">
    <location>
        <begin position="81"/>
        <end position="98"/>
    </location>
</feature>
<keyword evidence="1" id="KW-0092">Biotin</keyword>
<keyword evidence="4" id="KW-0436">Ligase</keyword>
<dbReference type="PANTHER" id="PTHR18866">
    <property type="entry name" value="CARBOXYLASE:PYRUVATE/ACETYL-COA/PROPIONYL-COA CARBOXYLASE"/>
    <property type="match status" value="1"/>
</dbReference>
<dbReference type="EC" id="6.4.1.4" evidence="4"/>
<protein>
    <submittedName>
        <fullName evidence="4">Methylcrotonoyl-CoA carboxylase subunit alpha, mitochondrial</fullName>
        <ecNumber evidence="4">6.4.1.4</ecNumber>
    </submittedName>
</protein>
<gene>
    <name evidence="4" type="primary">MCCC1_1</name>
    <name evidence="4" type="ORF">OS493_018361</name>
</gene>
<accession>A0A9W9YC24</accession>
<dbReference type="InterPro" id="IPR000089">
    <property type="entry name" value="Biotin_lipoyl"/>
</dbReference>
<dbReference type="Pfam" id="PF00364">
    <property type="entry name" value="Biotin_lipoyl"/>
    <property type="match status" value="1"/>
</dbReference>
<dbReference type="InterPro" id="IPR001882">
    <property type="entry name" value="Biotin_BS"/>
</dbReference>
<dbReference type="CDD" id="cd06850">
    <property type="entry name" value="biotinyl_domain"/>
    <property type="match status" value="1"/>
</dbReference>
<evidence type="ECO:0000256" key="1">
    <source>
        <dbReference type="ARBA" id="ARBA00023267"/>
    </source>
</evidence>
<dbReference type="SUPFAM" id="SSF51230">
    <property type="entry name" value="Single hybrid motif"/>
    <property type="match status" value="1"/>
</dbReference>
<feature type="domain" description="Lipoyl-binding" evidence="3">
    <location>
        <begin position="1"/>
        <end position="79"/>
    </location>
</feature>
<dbReference type="PROSITE" id="PS00188">
    <property type="entry name" value="BIOTIN"/>
    <property type="match status" value="1"/>
</dbReference>
<dbReference type="GO" id="GO:0005739">
    <property type="term" value="C:mitochondrion"/>
    <property type="evidence" value="ECO:0007669"/>
    <property type="project" value="TreeGrafter"/>
</dbReference>
<organism evidence="4 5">
    <name type="scientific">Desmophyllum pertusum</name>
    <dbReference type="NCBI Taxonomy" id="174260"/>
    <lineage>
        <taxon>Eukaryota</taxon>
        <taxon>Metazoa</taxon>
        <taxon>Cnidaria</taxon>
        <taxon>Anthozoa</taxon>
        <taxon>Hexacorallia</taxon>
        <taxon>Scleractinia</taxon>
        <taxon>Caryophylliina</taxon>
        <taxon>Caryophylliidae</taxon>
        <taxon>Desmophyllum</taxon>
    </lineage>
</organism>
<dbReference type="AlphaFoldDB" id="A0A9W9YC24"/>
<dbReference type="PANTHER" id="PTHR18866:SF33">
    <property type="entry name" value="METHYLCROTONOYL-COA CARBOXYLASE SUBUNIT ALPHA, MITOCHONDRIAL-RELATED"/>
    <property type="match status" value="1"/>
</dbReference>
<dbReference type="Gene3D" id="2.40.50.100">
    <property type="match status" value="1"/>
</dbReference>
<dbReference type="InterPro" id="IPR050856">
    <property type="entry name" value="Biotin_carboxylase_complex"/>
</dbReference>
<dbReference type="OrthoDB" id="196847at2759"/>